<dbReference type="GO" id="GO:0016810">
    <property type="term" value="F:hydrolase activity, acting on carbon-nitrogen (but not peptide) bonds"/>
    <property type="evidence" value="ECO:0007669"/>
    <property type="project" value="InterPro"/>
</dbReference>
<dbReference type="Pfam" id="PF01522">
    <property type="entry name" value="Polysacc_deac_1"/>
    <property type="match status" value="1"/>
</dbReference>
<evidence type="ECO:0000256" key="2">
    <source>
        <dbReference type="ARBA" id="ARBA00022729"/>
    </source>
</evidence>
<dbReference type="CDD" id="cd10973">
    <property type="entry name" value="CE4_DAC_u4_5s"/>
    <property type="match status" value="1"/>
</dbReference>
<dbReference type="EMBL" id="AAVT01000002">
    <property type="protein sequence ID" value="EAW31979.1"/>
    <property type="molecule type" value="Genomic_DNA"/>
</dbReference>
<reference evidence="4 5" key="1">
    <citation type="journal article" date="2010" name="J. Bacteriol.">
        <title>Genome sequence of the oligotrophic marine Gammaproteobacterium HTCC2143, isolated from the Oregon Coast.</title>
        <authorList>
            <person name="Oh H.M."/>
            <person name="Kang I."/>
            <person name="Ferriera S."/>
            <person name="Giovannoni S.J."/>
            <person name="Cho J.C."/>
        </authorList>
    </citation>
    <scope>NUCLEOTIDE SEQUENCE [LARGE SCALE GENOMIC DNA]</scope>
    <source>
        <strain evidence="4 5">HTCC2143</strain>
    </source>
</reference>
<dbReference type="GO" id="GO:0005576">
    <property type="term" value="C:extracellular region"/>
    <property type="evidence" value="ECO:0007669"/>
    <property type="project" value="UniProtKB-SubCell"/>
</dbReference>
<protein>
    <submittedName>
        <fullName evidence="4">Putative polysaccharide deacetylase family protein</fullName>
    </submittedName>
</protein>
<comment type="subcellular location">
    <subcellularLocation>
        <location evidence="1">Secreted</location>
    </subcellularLocation>
</comment>
<dbReference type="SUPFAM" id="SSF88713">
    <property type="entry name" value="Glycoside hydrolase/deacetylase"/>
    <property type="match status" value="1"/>
</dbReference>
<evidence type="ECO:0000256" key="1">
    <source>
        <dbReference type="ARBA" id="ARBA00004613"/>
    </source>
</evidence>
<dbReference type="PROSITE" id="PS51677">
    <property type="entry name" value="NODB"/>
    <property type="match status" value="1"/>
</dbReference>
<comment type="caution">
    <text evidence="4">The sequence shown here is derived from an EMBL/GenBank/DDBJ whole genome shotgun (WGS) entry which is preliminary data.</text>
</comment>
<dbReference type="InterPro" id="IPR002509">
    <property type="entry name" value="NODB_dom"/>
</dbReference>
<name>A0YBP9_9GAMM</name>
<dbReference type="AlphaFoldDB" id="A0YBP9"/>
<dbReference type="InterPro" id="IPR011330">
    <property type="entry name" value="Glyco_hydro/deAcase_b/a-brl"/>
</dbReference>
<evidence type="ECO:0000259" key="3">
    <source>
        <dbReference type="PROSITE" id="PS51677"/>
    </source>
</evidence>
<dbReference type="Proteomes" id="UP000004931">
    <property type="component" value="Unassembled WGS sequence"/>
</dbReference>
<proteinExistence type="predicted"/>
<sequence>MLKVYGLLFISLFSILLSAETRPIKAEIPNHAAILLYHHVATTTPTTTTISPDLFSQHLAYLADNQFQVWPLGKIVSYLTLKKAIPDKVVAITFDDGYQSVYENAYPMIKRYGWPFTIFVSTNAIDQGYNRQVSWEQLRTMADNGASIGNHSATHTHFLKRNEGEGLAKWQQRATRDIMKAERRIIEEIGHSEQLFAYPYGEYNRELTALVHQMGFIGFGQQSGPVGELSNFLTIPRFPFSGRFTNLDDFALKLMTLPFPLTAVVAPDTPLDHGNSKPKLTLKWTDAVPNFAALRCFGSGQGNLAVKLTGNHQVVITPSKEIPLGRSRYNCTARIIDDAKGERFYWYSKPWVRLNTNNQWILD</sequence>
<dbReference type="PANTHER" id="PTHR34216:SF3">
    <property type="entry name" value="POLY-BETA-1,6-N-ACETYL-D-GLUCOSAMINE N-DEACETYLASE"/>
    <property type="match status" value="1"/>
</dbReference>
<dbReference type="GO" id="GO:0005975">
    <property type="term" value="P:carbohydrate metabolic process"/>
    <property type="evidence" value="ECO:0007669"/>
    <property type="project" value="InterPro"/>
</dbReference>
<keyword evidence="5" id="KW-1185">Reference proteome</keyword>
<dbReference type="eggNOG" id="COG0726">
    <property type="taxonomic scope" value="Bacteria"/>
</dbReference>
<accession>A0YBP9</accession>
<gene>
    <name evidence="4" type="ORF">GP2143_05995</name>
</gene>
<keyword evidence="2" id="KW-0732">Signal</keyword>
<evidence type="ECO:0000313" key="4">
    <source>
        <dbReference type="EMBL" id="EAW31979.1"/>
    </source>
</evidence>
<dbReference type="PANTHER" id="PTHR34216">
    <property type="match status" value="1"/>
</dbReference>
<feature type="domain" description="NodB homology" evidence="3">
    <location>
        <begin position="88"/>
        <end position="363"/>
    </location>
</feature>
<dbReference type="Gene3D" id="3.20.20.370">
    <property type="entry name" value="Glycoside hydrolase/deacetylase"/>
    <property type="match status" value="1"/>
</dbReference>
<organism evidence="4 5">
    <name type="scientific">marine gamma proteobacterium HTCC2143</name>
    <dbReference type="NCBI Taxonomy" id="247633"/>
    <lineage>
        <taxon>Bacteria</taxon>
        <taxon>Pseudomonadati</taxon>
        <taxon>Pseudomonadota</taxon>
        <taxon>Gammaproteobacteria</taxon>
        <taxon>Cellvibrionales</taxon>
        <taxon>Spongiibacteraceae</taxon>
        <taxon>BD1-7 clade</taxon>
    </lineage>
</organism>
<dbReference type="STRING" id="247633.GP2143_05995"/>
<evidence type="ECO:0000313" key="5">
    <source>
        <dbReference type="Proteomes" id="UP000004931"/>
    </source>
</evidence>
<dbReference type="InterPro" id="IPR051398">
    <property type="entry name" value="Polysacch_Deacetylase"/>
</dbReference>